<reference evidence="2 3" key="1">
    <citation type="submission" date="2020-08" db="EMBL/GenBank/DDBJ databases">
        <title>Genomic Encyclopedia of Type Strains, Phase IV (KMG-IV): sequencing the most valuable type-strain genomes for metagenomic binning, comparative biology and taxonomic classification.</title>
        <authorList>
            <person name="Goeker M."/>
        </authorList>
    </citation>
    <scope>NUCLEOTIDE SEQUENCE [LARGE SCALE GENOMIC DNA]</scope>
    <source>
        <strain evidence="2 3">DSM 27568</strain>
    </source>
</reference>
<proteinExistence type="predicted"/>
<name>A0A7W6BZK1_9SPHN</name>
<evidence type="ECO:0000313" key="2">
    <source>
        <dbReference type="EMBL" id="MBB3939365.1"/>
    </source>
</evidence>
<feature type="compositionally biased region" description="Low complexity" evidence="1">
    <location>
        <begin position="167"/>
        <end position="205"/>
    </location>
</feature>
<sequence>MARGAIAAPFAALALLSACKGEPAPEPQETGVPEAIAQTGGKAVIPVAGKDDYGTPLKERVATLGLLNKRNNLSQDVVMKPGETRRVGNVVLKLASCERTLPWEAPADEGAFVQVFVQDRATAQEKLGWHKIFSGWLFKNSPALNVVQHPVYDVWVKKCAMNFPGEEAGPADAASAKSAAKASGTASARPAASPSASATPAAPAAPEEDVVEEANAPD</sequence>
<accession>A0A7W6BZK1</accession>
<feature type="region of interest" description="Disordered" evidence="1">
    <location>
        <begin position="167"/>
        <end position="218"/>
    </location>
</feature>
<evidence type="ECO:0000256" key="1">
    <source>
        <dbReference type="SAM" id="MobiDB-lite"/>
    </source>
</evidence>
<evidence type="ECO:0008006" key="4">
    <source>
        <dbReference type="Google" id="ProtNLM"/>
    </source>
</evidence>
<dbReference type="AlphaFoldDB" id="A0A7W6BZK1"/>
<dbReference type="Pfam" id="PF09923">
    <property type="entry name" value="DUF2155"/>
    <property type="match status" value="1"/>
</dbReference>
<dbReference type="PROSITE" id="PS51257">
    <property type="entry name" value="PROKAR_LIPOPROTEIN"/>
    <property type="match status" value="1"/>
</dbReference>
<comment type="caution">
    <text evidence="2">The sequence shown here is derived from an EMBL/GenBank/DDBJ whole genome shotgun (WGS) entry which is preliminary data.</text>
</comment>
<gene>
    <name evidence="2" type="ORF">GGR39_001005</name>
</gene>
<protein>
    <recommendedName>
        <fullName evidence="4">DUF2155 domain-containing protein</fullName>
    </recommendedName>
</protein>
<evidence type="ECO:0000313" key="3">
    <source>
        <dbReference type="Proteomes" id="UP000561459"/>
    </source>
</evidence>
<keyword evidence="3" id="KW-1185">Reference proteome</keyword>
<dbReference type="InterPro" id="IPR019225">
    <property type="entry name" value="DUF2155"/>
</dbReference>
<dbReference type="EMBL" id="JACIDY010000002">
    <property type="protein sequence ID" value="MBB3939365.1"/>
    <property type="molecule type" value="Genomic_DNA"/>
</dbReference>
<dbReference type="Proteomes" id="UP000561459">
    <property type="component" value="Unassembled WGS sequence"/>
</dbReference>
<organism evidence="2 3">
    <name type="scientific">Novosphingobium fluoreni</name>
    <dbReference type="NCBI Taxonomy" id="1391222"/>
    <lineage>
        <taxon>Bacteria</taxon>
        <taxon>Pseudomonadati</taxon>
        <taxon>Pseudomonadota</taxon>
        <taxon>Alphaproteobacteria</taxon>
        <taxon>Sphingomonadales</taxon>
        <taxon>Sphingomonadaceae</taxon>
        <taxon>Novosphingobium</taxon>
    </lineage>
</organism>